<keyword evidence="2" id="KW-1185">Reference proteome</keyword>
<name>A0ABZ2MH78_9MICO</name>
<dbReference type="Proteomes" id="UP001382727">
    <property type="component" value="Chromosome"/>
</dbReference>
<evidence type="ECO:0000313" key="1">
    <source>
        <dbReference type="EMBL" id="WXB76419.1"/>
    </source>
</evidence>
<dbReference type="EMBL" id="CP144913">
    <property type="protein sequence ID" value="WXB76419.1"/>
    <property type="molecule type" value="Genomic_DNA"/>
</dbReference>
<accession>A0ABZ2MH78</accession>
<reference evidence="1 2" key="1">
    <citation type="submission" date="2024-02" db="EMBL/GenBank/DDBJ databases">
        <title>Janibacter sp. nov., isolated from gut of marine sandworm.</title>
        <authorList>
            <person name="Kim B."/>
            <person name="Jun M.O."/>
            <person name="Shin N.-R."/>
        </authorList>
    </citation>
    <scope>NUCLEOTIDE SEQUENCE [LARGE SCALE GENOMIC DNA]</scope>
    <source>
        <strain evidence="1 2">A1S7</strain>
    </source>
</reference>
<organism evidence="1 2">
    <name type="scientific">Janibacter alittae</name>
    <dbReference type="NCBI Taxonomy" id="3115209"/>
    <lineage>
        <taxon>Bacteria</taxon>
        <taxon>Bacillati</taxon>
        <taxon>Actinomycetota</taxon>
        <taxon>Actinomycetes</taxon>
        <taxon>Micrococcales</taxon>
        <taxon>Intrasporangiaceae</taxon>
        <taxon>Janibacter</taxon>
    </lineage>
</organism>
<sequence length="450" mass="45375">MGLIVVAAMLVGALVVVLTQRTPVAERTREAVCSILNLGQGACGSSGGDDTAKRPEPTQACTVTGTSGNVQGQVSVSVVTLENGRQFQIEHLSDGTYRMTVGKGKGAGVEVGVGGGMSLTVADRTVGNQASADVGAGLSVTEGEVYDAEDEAELRDLVNAHIADAAKDELVAESGPVRWLTDKVTDGTGLTQPLPEPDETFHEGGFSVNASAQAASIGKANAGVTAAQALGFRESKDGSKTFYLASEVSGEAGLQTLGVDTEGIDFMGAGMSGSMEVVTAVTVDPDGEVSSVDATVTASGEGSGLAAAVFTGEAESGYIDTSAGRSTVFQTSLPMDSRDNQVAGWSFLASQGVKSVGGVTAAVAMPVTVPADLNYFNRVRQTGSLTQQGYDLDGSTPLAGNGGGKAGPIALAGSVDVSTETIDLTDAQYWDGSRMSDWTSCSGASAAGGD</sequence>
<gene>
    <name evidence="1" type="ORF">V1351_15965</name>
</gene>
<protein>
    <submittedName>
        <fullName evidence="1">Uncharacterized protein</fullName>
    </submittedName>
</protein>
<dbReference type="RefSeq" id="WP_338749378.1">
    <property type="nucleotide sequence ID" value="NZ_CP144913.1"/>
</dbReference>
<proteinExistence type="predicted"/>
<evidence type="ECO:0000313" key="2">
    <source>
        <dbReference type="Proteomes" id="UP001382727"/>
    </source>
</evidence>